<organism evidence="1 2">
    <name type="scientific">Polistes dominula</name>
    <name type="common">European paper wasp</name>
    <name type="synonym">Vespa dominula</name>
    <dbReference type="NCBI Taxonomy" id="743375"/>
    <lineage>
        <taxon>Eukaryota</taxon>
        <taxon>Metazoa</taxon>
        <taxon>Ecdysozoa</taxon>
        <taxon>Arthropoda</taxon>
        <taxon>Hexapoda</taxon>
        <taxon>Insecta</taxon>
        <taxon>Pterygota</taxon>
        <taxon>Neoptera</taxon>
        <taxon>Endopterygota</taxon>
        <taxon>Hymenoptera</taxon>
        <taxon>Apocrita</taxon>
        <taxon>Aculeata</taxon>
        <taxon>Vespoidea</taxon>
        <taxon>Vespidae</taxon>
        <taxon>Polistinae</taxon>
        <taxon>Polistini</taxon>
        <taxon>Polistes</taxon>
    </lineage>
</organism>
<protein>
    <submittedName>
        <fullName evidence="2">Uncharacterized protein</fullName>
    </submittedName>
</protein>
<dbReference type="GeneID" id="107068434"/>
<evidence type="ECO:0000313" key="1">
    <source>
        <dbReference type="Proteomes" id="UP000694924"/>
    </source>
</evidence>
<proteinExistence type="predicted"/>
<dbReference type="RefSeq" id="XP_015180276.1">
    <property type="nucleotide sequence ID" value="XM_015324790.1"/>
</dbReference>
<dbReference type="Proteomes" id="UP000694924">
    <property type="component" value="Unplaced"/>
</dbReference>
<sequence length="265" mass="30745">MNYAKDFVKPSKSSFQERKKIIQPNTRSSTIVFSNNYLTSNLNPHTLSFFQQNNRIFTNNNIEGSSLDQNDLTLNHVTPFNDRKTLLQPKEEFIQSYPYSQVISMLQSYSNLNDNSNQNDSTNLNQHDQKSNPCCFICLPNVSNYNCLKQEESQENLNINNLQDVQQNQLIIDTYNPQNTIYKDVTKYNNVTNNVPSSSSSYSIGSNYYFEQEYNDNRINLVNQSKCCYVKKQLACDFCDCDQNDNVFNILKYSKGGRPILKRKL</sequence>
<reference evidence="2" key="1">
    <citation type="submission" date="2025-08" db="UniProtKB">
        <authorList>
            <consortium name="RefSeq"/>
        </authorList>
    </citation>
    <scope>IDENTIFICATION</scope>
    <source>
        <tissue evidence="2">Whole body</tissue>
    </source>
</reference>
<name>A0ABM1IJ89_POLDO</name>
<gene>
    <name evidence="2" type="primary">LOC107068434</name>
</gene>
<keyword evidence="1" id="KW-1185">Reference proteome</keyword>
<accession>A0ABM1IJ89</accession>
<evidence type="ECO:0000313" key="2">
    <source>
        <dbReference type="RefSeq" id="XP_015180276.1"/>
    </source>
</evidence>